<dbReference type="Proteomes" id="UP000008553">
    <property type="component" value="Unassembled WGS sequence"/>
</dbReference>
<dbReference type="InParanoid" id="Q7R9M4"/>
<name>Q7R9M4_PLAYO</name>
<keyword evidence="2" id="KW-1185">Reference proteome</keyword>
<accession>Q7R9M4</accession>
<comment type="caution">
    <text evidence="1">The sequence shown here is derived from an EMBL/GenBank/DDBJ whole genome shotgun (WGS) entry which is preliminary data.</text>
</comment>
<dbReference type="EMBL" id="AABL01002383">
    <property type="protein sequence ID" value="EAA19133.1"/>
    <property type="molecule type" value="Genomic_DNA"/>
</dbReference>
<reference evidence="1 2" key="1">
    <citation type="journal article" date="2002" name="Nature">
        <title>Genome sequence and comparative analysis of the model rodent malaria parasite Plasmodium yoelii yoelii.</title>
        <authorList>
            <person name="Carlton J.M."/>
            <person name="Angiuoli S.V."/>
            <person name="Suh B.B."/>
            <person name="Kooij T.W."/>
            <person name="Pertea M."/>
            <person name="Silva J.C."/>
            <person name="Ermolaeva M.D."/>
            <person name="Allen J.E."/>
            <person name="Selengut J.D."/>
            <person name="Koo H.L."/>
            <person name="Peterson J.D."/>
            <person name="Pop M."/>
            <person name="Kosack D.S."/>
            <person name="Shumway M.F."/>
            <person name="Bidwell S.L."/>
            <person name="Shallom S.J."/>
            <person name="van Aken S.E."/>
            <person name="Riedmuller S.B."/>
            <person name="Feldblyum T.V."/>
            <person name="Cho J.K."/>
            <person name="Quackenbush J."/>
            <person name="Sedegah M."/>
            <person name="Shoaibi A."/>
            <person name="Cummings L.M."/>
            <person name="Florens L."/>
            <person name="Yates J.R."/>
            <person name="Raine J.D."/>
            <person name="Sinden R.E."/>
            <person name="Harris M.A."/>
            <person name="Cunningham D.A."/>
            <person name="Preiser P.R."/>
            <person name="Bergman L.W."/>
            <person name="Vaidya A.B."/>
            <person name="van Lin L.H."/>
            <person name="Janse C.J."/>
            <person name="Waters A.P."/>
            <person name="Smith H.O."/>
            <person name="White O.R."/>
            <person name="Salzberg S.L."/>
            <person name="Venter J.C."/>
            <person name="Fraser C.M."/>
            <person name="Hoffman S.L."/>
            <person name="Gardner M.J."/>
            <person name="Carucci D.J."/>
        </authorList>
    </citation>
    <scope>NUCLEOTIDE SEQUENCE [LARGE SCALE GENOMIC DNA]</scope>
    <source>
        <strain evidence="1 2">17XNL</strain>
    </source>
</reference>
<sequence>MSRRCDVYHRSVLFAKKKLKQNKLDPNYCTTTTTTTTTYSY</sequence>
<evidence type="ECO:0000313" key="2">
    <source>
        <dbReference type="Proteomes" id="UP000008553"/>
    </source>
</evidence>
<protein>
    <submittedName>
        <fullName evidence="1">Uncharacterized protein</fullName>
    </submittedName>
</protein>
<dbReference type="AlphaFoldDB" id="Q7R9M4"/>
<dbReference type="PaxDb" id="73239-Q7R9M4"/>
<organism evidence="1 2">
    <name type="scientific">Plasmodium yoelii yoelii</name>
    <dbReference type="NCBI Taxonomy" id="73239"/>
    <lineage>
        <taxon>Eukaryota</taxon>
        <taxon>Sar</taxon>
        <taxon>Alveolata</taxon>
        <taxon>Apicomplexa</taxon>
        <taxon>Aconoidasida</taxon>
        <taxon>Haemosporida</taxon>
        <taxon>Plasmodiidae</taxon>
        <taxon>Plasmodium</taxon>
        <taxon>Plasmodium (Vinckeia)</taxon>
    </lineage>
</organism>
<gene>
    <name evidence="1" type="ORF">PY06838</name>
</gene>
<evidence type="ECO:0000313" key="1">
    <source>
        <dbReference type="EMBL" id="EAA19133.1"/>
    </source>
</evidence>
<proteinExistence type="predicted"/>